<keyword evidence="2" id="KW-1185">Reference proteome</keyword>
<dbReference type="EC" id="4.3.1.12" evidence="1"/>
<dbReference type="RefSeq" id="WP_209971194.1">
    <property type="nucleotide sequence ID" value="NZ_JAGGLB010000005.1"/>
</dbReference>
<dbReference type="InterPro" id="IPR003462">
    <property type="entry name" value="ODC_Mu_crystall"/>
</dbReference>
<sequence length="326" mass="36480">MDSLQMLYLSKEDVMKVNVSMEEIIQSLERMFRLKGEGKTEMPPKPGIHTQKDAFIHAMPAYIPDMNVAGVKWVSGYPDNYKSGLPYITGLMILNSPATGIPLAVMDCTWVTAKRTGAATAVAAKYMARPESHTLGILGCGVQGESNLEALMIVQKQIRTVYTYDIFPQKTESFITKMALQYPQVEFIKAAIPKDAVVDCDIIVTTGPILKEPEPVIEAEWFKEGSFASPVDFDSYWKPAAMHLSAKFCTDDYEQMMYYKQDGYFRNIPEVYADLGQIIAGQKPGRENNQERIMSVNLGLALEDMAVGTIIYERAVQMKLGTWLPL</sequence>
<dbReference type="SUPFAM" id="SSF51735">
    <property type="entry name" value="NAD(P)-binding Rossmann-fold domains"/>
    <property type="match status" value="1"/>
</dbReference>
<evidence type="ECO:0000313" key="2">
    <source>
        <dbReference type="Proteomes" id="UP001519287"/>
    </source>
</evidence>
<dbReference type="Pfam" id="PF02423">
    <property type="entry name" value="OCD_Mu_crystall"/>
    <property type="match status" value="1"/>
</dbReference>
<dbReference type="Gene3D" id="3.40.50.720">
    <property type="entry name" value="NAD(P)-binding Rossmann-like Domain"/>
    <property type="match status" value="1"/>
</dbReference>
<dbReference type="EMBL" id="JAGGLB010000005">
    <property type="protein sequence ID" value="MBP1990409.1"/>
    <property type="molecule type" value="Genomic_DNA"/>
</dbReference>
<dbReference type="Gene3D" id="3.30.1780.10">
    <property type="entry name" value="ornithine cyclodeaminase, domain 1"/>
    <property type="match status" value="1"/>
</dbReference>
<comment type="caution">
    <text evidence="1">The sequence shown here is derived from an EMBL/GenBank/DDBJ whole genome shotgun (WGS) entry which is preliminary data.</text>
</comment>
<evidence type="ECO:0000313" key="1">
    <source>
        <dbReference type="EMBL" id="MBP1990409.1"/>
    </source>
</evidence>
<keyword evidence="1" id="KW-0456">Lyase</keyword>
<dbReference type="InterPro" id="IPR023401">
    <property type="entry name" value="ODC_N"/>
</dbReference>
<dbReference type="InterPro" id="IPR036291">
    <property type="entry name" value="NAD(P)-bd_dom_sf"/>
</dbReference>
<dbReference type="EC" id="1.4.1.1" evidence="1"/>
<accession>A0ABS4IS46</accession>
<keyword evidence="1" id="KW-0560">Oxidoreductase</keyword>
<protein>
    <submittedName>
        <fullName evidence="1">Ornithine cyclodeaminase/alanine dehydrogenase</fullName>
        <ecNumber evidence="1">1.4.1.1</ecNumber>
        <ecNumber evidence="1">4.3.1.12</ecNumber>
    </submittedName>
</protein>
<dbReference type="PIRSF" id="PIRSF001439">
    <property type="entry name" value="CryM"/>
    <property type="match status" value="1"/>
</dbReference>
<organism evidence="1 2">
    <name type="scientific">Paenibacillus eucommiae</name>
    <dbReference type="NCBI Taxonomy" id="1355755"/>
    <lineage>
        <taxon>Bacteria</taxon>
        <taxon>Bacillati</taxon>
        <taxon>Bacillota</taxon>
        <taxon>Bacilli</taxon>
        <taxon>Bacillales</taxon>
        <taxon>Paenibacillaceae</taxon>
        <taxon>Paenibacillus</taxon>
    </lineage>
</organism>
<reference evidence="1 2" key="1">
    <citation type="submission" date="2021-03" db="EMBL/GenBank/DDBJ databases">
        <title>Genomic Encyclopedia of Type Strains, Phase IV (KMG-IV): sequencing the most valuable type-strain genomes for metagenomic binning, comparative biology and taxonomic classification.</title>
        <authorList>
            <person name="Goeker M."/>
        </authorList>
    </citation>
    <scope>NUCLEOTIDE SEQUENCE [LARGE SCALE GENOMIC DNA]</scope>
    <source>
        <strain evidence="1 2">DSM 26048</strain>
    </source>
</reference>
<dbReference type="GO" id="GO:0000286">
    <property type="term" value="F:alanine dehydrogenase activity"/>
    <property type="evidence" value="ECO:0007669"/>
    <property type="project" value="UniProtKB-EC"/>
</dbReference>
<name>A0ABS4IS46_9BACL</name>
<proteinExistence type="predicted"/>
<dbReference type="GO" id="GO:0008473">
    <property type="term" value="F:ornithine cyclodeaminase activity"/>
    <property type="evidence" value="ECO:0007669"/>
    <property type="project" value="UniProtKB-EC"/>
</dbReference>
<dbReference type="PANTHER" id="PTHR13812">
    <property type="entry name" value="KETIMINE REDUCTASE MU-CRYSTALLIN"/>
    <property type="match status" value="1"/>
</dbReference>
<gene>
    <name evidence="1" type="ORF">J2Z66_002015</name>
</gene>
<dbReference type="PANTHER" id="PTHR13812:SF19">
    <property type="entry name" value="KETIMINE REDUCTASE MU-CRYSTALLIN"/>
    <property type="match status" value="1"/>
</dbReference>
<dbReference type="Proteomes" id="UP001519287">
    <property type="component" value="Unassembled WGS sequence"/>
</dbReference>